<comment type="subcellular location">
    <subcellularLocation>
        <location evidence="2">Cell inner membrane</location>
    </subcellularLocation>
</comment>
<dbReference type="Pfam" id="PF13188">
    <property type="entry name" value="PAS_8"/>
    <property type="match status" value="1"/>
</dbReference>
<dbReference type="GO" id="GO:0005886">
    <property type="term" value="C:plasma membrane"/>
    <property type="evidence" value="ECO:0007669"/>
    <property type="project" value="UniProtKB-SubCell"/>
</dbReference>
<dbReference type="PROSITE" id="PS50883">
    <property type="entry name" value="EAL"/>
    <property type="match status" value="1"/>
</dbReference>
<dbReference type="RefSeq" id="WP_092384799.1">
    <property type="nucleotide sequence ID" value="NZ_LT629787.1"/>
</dbReference>
<reference evidence="11" key="1">
    <citation type="submission" date="2016-10" db="EMBL/GenBank/DDBJ databases">
        <authorList>
            <person name="Varghese N."/>
            <person name="Submissions S."/>
        </authorList>
    </citation>
    <scope>NUCLEOTIDE SEQUENCE [LARGE SCALE GENOMIC DNA]</scope>
    <source>
        <strain evidence="11">CECT 8338</strain>
    </source>
</reference>
<feature type="domain" description="PAS" evidence="6">
    <location>
        <begin position="324"/>
        <end position="368"/>
    </location>
</feature>
<dbReference type="FunFam" id="3.20.20.450:FF:000001">
    <property type="entry name" value="Cyclic di-GMP phosphodiesterase yahA"/>
    <property type="match status" value="1"/>
</dbReference>
<keyword evidence="11" id="KW-1185">Reference proteome</keyword>
<dbReference type="InterPro" id="IPR043128">
    <property type="entry name" value="Rev_trsase/Diguanyl_cyclase"/>
</dbReference>
<dbReference type="PANTHER" id="PTHR44757">
    <property type="entry name" value="DIGUANYLATE CYCLASE DGCP"/>
    <property type="match status" value="1"/>
</dbReference>
<dbReference type="InterPro" id="IPR029016">
    <property type="entry name" value="GAF-like_dom_sf"/>
</dbReference>
<dbReference type="Pfam" id="PF13426">
    <property type="entry name" value="PAS_9"/>
    <property type="match status" value="1"/>
</dbReference>
<dbReference type="PANTHER" id="PTHR44757:SF2">
    <property type="entry name" value="BIOFILM ARCHITECTURE MAINTENANCE PROTEIN MBAA"/>
    <property type="match status" value="1"/>
</dbReference>
<dbReference type="SMART" id="SM00052">
    <property type="entry name" value="EAL"/>
    <property type="match status" value="1"/>
</dbReference>
<dbReference type="CDD" id="cd00130">
    <property type="entry name" value="PAS"/>
    <property type="match status" value="2"/>
</dbReference>
<evidence type="ECO:0000256" key="3">
    <source>
        <dbReference type="ARBA" id="ARBA00012282"/>
    </source>
</evidence>
<dbReference type="Gene3D" id="3.30.450.40">
    <property type="match status" value="1"/>
</dbReference>
<dbReference type="GO" id="GO:0071732">
    <property type="term" value="P:cellular response to nitric oxide"/>
    <property type="evidence" value="ECO:0007669"/>
    <property type="project" value="UniProtKB-ARBA"/>
</dbReference>
<feature type="domain" description="PAC" evidence="7">
    <location>
        <begin position="275"/>
        <end position="327"/>
    </location>
</feature>
<accession>A0A1H2ETR7</accession>
<dbReference type="NCBIfam" id="TIGR00229">
    <property type="entry name" value="sensory_box"/>
    <property type="match status" value="2"/>
</dbReference>
<dbReference type="InterPro" id="IPR000160">
    <property type="entry name" value="GGDEF_dom"/>
</dbReference>
<dbReference type="SUPFAM" id="SSF141868">
    <property type="entry name" value="EAL domain-like"/>
    <property type="match status" value="1"/>
</dbReference>
<dbReference type="NCBIfam" id="TIGR00254">
    <property type="entry name" value="GGDEF"/>
    <property type="match status" value="1"/>
</dbReference>
<dbReference type="InterPro" id="IPR035919">
    <property type="entry name" value="EAL_sf"/>
</dbReference>
<evidence type="ECO:0000313" key="11">
    <source>
        <dbReference type="Proteomes" id="UP000243924"/>
    </source>
</evidence>
<dbReference type="SUPFAM" id="SSF55781">
    <property type="entry name" value="GAF domain-like"/>
    <property type="match status" value="1"/>
</dbReference>
<dbReference type="CDD" id="cd01949">
    <property type="entry name" value="GGDEF"/>
    <property type="match status" value="1"/>
</dbReference>
<dbReference type="SMART" id="SM00086">
    <property type="entry name" value="PAC"/>
    <property type="match status" value="2"/>
</dbReference>
<dbReference type="SMART" id="SM00065">
    <property type="entry name" value="GAF"/>
    <property type="match status" value="1"/>
</dbReference>
<feature type="domain" description="PAS" evidence="6">
    <location>
        <begin position="201"/>
        <end position="243"/>
    </location>
</feature>
<dbReference type="SMART" id="SM00267">
    <property type="entry name" value="GGDEF"/>
    <property type="match status" value="1"/>
</dbReference>
<evidence type="ECO:0000259" key="9">
    <source>
        <dbReference type="PROSITE" id="PS50887"/>
    </source>
</evidence>
<evidence type="ECO:0000256" key="1">
    <source>
        <dbReference type="ARBA" id="ARBA00001946"/>
    </source>
</evidence>
<evidence type="ECO:0000259" key="7">
    <source>
        <dbReference type="PROSITE" id="PS50113"/>
    </source>
</evidence>
<comment type="catalytic activity">
    <reaction evidence="5">
        <text>3',3'-c-di-GMP + H2O = 5'-phosphoguanylyl(3'-&gt;5')guanosine + H(+)</text>
        <dbReference type="Rhea" id="RHEA:24902"/>
        <dbReference type="ChEBI" id="CHEBI:15377"/>
        <dbReference type="ChEBI" id="CHEBI:15378"/>
        <dbReference type="ChEBI" id="CHEBI:58754"/>
        <dbReference type="ChEBI" id="CHEBI:58805"/>
        <dbReference type="EC" id="3.1.4.52"/>
    </reaction>
    <physiologicalReaction direction="left-to-right" evidence="5">
        <dbReference type="Rhea" id="RHEA:24903"/>
    </physiologicalReaction>
</comment>
<dbReference type="InterPro" id="IPR001610">
    <property type="entry name" value="PAC"/>
</dbReference>
<name>A0A1H2ETR7_9GAMM</name>
<dbReference type="SUPFAM" id="SSF55785">
    <property type="entry name" value="PYP-like sensor domain (PAS domain)"/>
    <property type="match status" value="2"/>
</dbReference>
<dbReference type="Pfam" id="PF00990">
    <property type="entry name" value="GGDEF"/>
    <property type="match status" value="1"/>
</dbReference>
<dbReference type="Gene3D" id="3.30.450.20">
    <property type="entry name" value="PAS domain"/>
    <property type="match status" value="2"/>
</dbReference>
<evidence type="ECO:0000256" key="4">
    <source>
        <dbReference type="ARBA" id="ARBA00022636"/>
    </source>
</evidence>
<dbReference type="PROSITE" id="PS50887">
    <property type="entry name" value="GGDEF"/>
    <property type="match status" value="1"/>
</dbReference>
<dbReference type="SMART" id="SM00091">
    <property type="entry name" value="PAS"/>
    <property type="match status" value="2"/>
</dbReference>
<dbReference type="AlphaFoldDB" id="A0A1H2ETR7"/>
<dbReference type="PIRSF" id="PIRSF005925">
    <property type="entry name" value="Dos"/>
    <property type="match status" value="1"/>
</dbReference>
<dbReference type="CDD" id="cd01948">
    <property type="entry name" value="EAL"/>
    <property type="match status" value="1"/>
</dbReference>
<dbReference type="SUPFAM" id="SSF55073">
    <property type="entry name" value="Nucleotide cyclase"/>
    <property type="match status" value="1"/>
</dbReference>
<evidence type="ECO:0000313" key="10">
    <source>
        <dbReference type="EMBL" id="SDT98562.1"/>
    </source>
</evidence>
<dbReference type="EMBL" id="LT629787">
    <property type="protein sequence ID" value="SDT98562.1"/>
    <property type="molecule type" value="Genomic_DNA"/>
</dbReference>
<dbReference type="Gene3D" id="3.20.20.450">
    <property type="entry name" value="EAL domain"/>
    <property type="match status" value="1"/>
</dbReference>
<evidence type="ECO:0000256" key="2">
    <source>
        <dbReference type="ARBA" id="ARBA00004533"/>
    </source>
</evidence>
<organism evidence="10 11">
    <name type="scientific">Halopseudomonas salegens</name>
    <dbReference type="NCBI Taxonomy" id="1434072"/>
    <lineage>
        <taxon>Bacteria</taxon>
        <taxon>Pseudomonadati</taxon>
        <taxon>Pseudomonadota</taxon>
        <taxon>Gammaproteobacteria</taxon>
        <taxon>Pseudomonadales</taxon>
        <taxon>Pseudomonadaceae</taxon>
        <taxon>Halopseudomonas</taxon>
    </lineage>
</organism>
<dbReference type="InterPro" id="IPR052155">
    <property type="entry name" value="Biofilm_reg_signaling"/>
</dbReference>
<feature type="domain" description="GGDEF" evidence="9">
    <location>
        <begin position="481"/>
        <end position="614"/>
    </location>
</feature>
<dbReference type="Proteomes" id="UP000243924">
    <property type="component" value="Chromosome I"/>
</dbReference>
<dbReference type="STRING" id="1434072.SAMN05216210_1035"/>
<feature type="domain" description="EAL" evidence="8">
    <location>
        <begin position="623"/>
        <end position="876"/>
    </location>
</feature>
<dbReference type="Pfam" id="PF01590">
    <property type="entry name" value="GAF"/>
    <property type="match status" value="1"/>
</dbReference>
<dbReference type="PROSITE" id="PS50112">
    <property type="entry name" value="PAS"/>
    <property type="match status" value="2"/>
</dbReference>
<sequence>MLKALLRRMSGPTSLDALVDQGVLPADEQLVQRTRMKLFDGLLGRAPLAELLERLALEWESLRPGHMASVLLIDPVEGTFRTLAGPSLPAAYTRMLNGVTPGEGKGSCGTAVARGEAVYVSDILNDPLWQDFQELARVGGIRACWSSPIKNEDGQVLGTFAVYNREAAEASCHERDLLEEFSSLAALVVQKSRLADERELIEQRFVAVFEHAAVGMLLVNREGRLLSANPAFYQNTGYSPDTLAPLKPRSLLLDQTANRLDDLMRDLRRGRVESFQLQSRYRRFDQSIAWISLTVTLLRDRGGQVQCYVMIADDITERKAAEESLREAAAVFENSREGMMVLDADWHILNVNPAFSQITGLGHEQVKGLRPMLRGKMLSPWQLTRSMLKQLRREGYWQGESLIDRAGEGEVSLWVTANTVNDARGKVSRYLVMFSDITRLRRSQEQLQLMAHYDSLTGLANRNLIMQRIEHALRQRQGGNQPLAVLYIDLDRFKAINDSLGHAIGDQVLVEAGKRLERCCGSNDLLARLGGDEFLLLVPDLSSRQVVSIGQAICAEMRRPLLLADGREIYVGASVGYACFPEQGTSAADLVRNADAAMDTAKSHGRDQVCGYSREMTEAASERFELERALRKALENDELSLHYQPLLSVRSGRVLGVEALLRWQHPDLGMIAPDRFIPLAEQNGLIVPIGRWVLQQACRQALVWQQQGLGLDFIAVNLSPRQFVQQDVVALVDEALQGSGLPARMLELEITESALMTHAEQSEQTLRQLKELGVGLAIDDFGTGYSSLAYLRRFPIDRLKIDKSFLAGVPERPEDNQLVTTILDMAENMGLSVVAEGVETDAQWKFLQSRGCSLCQGFLFSRALPADDLVLWLANR</sequence>
<keyword evidence="4" id="KW-0973">c-di-GMP</keyword>
<dbReference type="Gene3D" id="3.30.70.270">
    <property type="match status" value="1"/>
</dbReference>
<dbReference type="Pfam" id="PF00563">
    <property type="entry name" value="EAL"/>
    <property type="match status" value="1"/>
</dbReference>
<dbReference type="InterPro" id="IPR000700">
    <property type="entry name" value="PAS-assoc_C"/>
</dbReference>
<protein>
    <recommendedName>
        <fullName evidence="3">cyclic-guanylate-specific phosphodiesterase</fullName>
        <ecNumber evidence="3">3.1.4.52</ecNumber>
    </recommendedName>
</protein>
<proteinExistence type="predicted"/>
<dbReference type="FunFam" id="3.30.70.270:FF:000001">
    <property type="entry name" value="Diguanylate cyclase domain protein"/>
    <property type="match status" value="1"/>
</dbReference>
<feature type="domain" description="PAC" evidence="7">
    <location>
        <begin position="397"/>
        <end position="449"/>
    </location>
</feature>
<dbReference type="InterPro" id="IPR029787">
    <property type="entry name" value="Nucleotide_cyclase"/>
</dbReference>
<dbReference type="InterPro" id="IPR035965">
    <property type="entry name" value="PAS-like_dom_sf"/>
</dbReference>
<gene>
    <name evidence="10" type="ORF">SAMN05216210_1035</name>
</gene>
<dbReference type="InterPro" id="IPR003018">
    <property type="entry name" value="GAF"/>
</dbReference>
<dbReference type="EC" id="3.1.4.52" evidence="3"/>
<dbReference type="OrthoDB" id="6168558at2"/>
<evidence type="ECO:0000259" key="8">
    <source>
        <dbReference type="PROSITE" id="PS50883"/>
    </source>
</evidence>
<dbReference type="GO" id="GO:0071111">
    <property type="term" value="F:cyclic-guanylate-specific phosphodiesterase activity"/>
    <property type="evidence" value="ECO:0007669"/>
    <property type="project" value="UniProtKB-EC"/>
</dbReference>
<dbReference type="InterPro" id="IPR000014">
    <property type="entry name" value="PAS"/>
</dbReference>
<evidence type="ECO:0000259" key="6">
    <source>
        <dbReference type="PROSITE" id="PS50112"/>
    </source>
</evidence>
<evidence type="ECO:0000256" key="5">
    <source>
        <dbReference type="ARBA" id="ARBA00051114"/>
    </source>
</evidence>
<dbReference type="InterPro" id="IPR001633">
    <property type="entry name" value="EAL_dom"/>
</dbReference>
<dbReference type="InterPro" id="IPR012226">
    <property type="entry name" value="Diguanyl_cyclase/Pdiesterase"/>
</dbReference>
<comment type="cofactor">
    <cofactor evidence="1">
        <name>Mg(2+)</name>
        <dbReference type="ChEBI" id="CHEBI:18420"/>
    </cofactor>
</comment>
<dbReference type="PROSITE" id="PS50113">
    <property type="entry name" value="PAC"/>
    <property type="match status" value="2"/>
</dbReference>